<feature type="transmembrane region" description="Helical" evidence="1">
    <location>
        <begin position="103"/>
        <end position="122"/>
    </location>
</feature>
<dbReference type="OrthoDB" id="756650at2"/>
<feature type="transmembrane region" description="Helical" evidence="1">
    <location>
        <begin position="382"/>
        <end position="400"/>
    </location>
</feature>
<keyword evidence="1" id="KW-1133">Transmembrane helix</keyword>
<dbReference type="AlphaFoldDB" id="A0A4Q5LVF6"/>
<feature type="transmembrane region" description="Helical" evidence="1">
    <location>
        <begin position="69"/>
        <end position="91"/>
    </location>
</feature>
<sequence>MIRIHKLIYFIPFSIVLVTIYSIIPYPLYNNNLIKYLNNTIFWWIIISLFLILVSFSNKYLTSGTSKQYLLVIKLYIYWNIIEIIRGAFIAETYWDWKGLINNTFALLLPILAYSAINKYILQTFFRVYIKYMLPMFLVFALFITADAYGFYLIPISFLIMFLPILTYQWRIVLLIFLFFVLIADFGARSNIIKFIVPFLLSFIYWIKNLISVRIFEIFRKSLFILPILLFILALDGSFNIFKIDAYIKGSYIQTKKDKNGEIIEDNLLADTRTALYKEVLQSAQKYNSWIIGRSPARGNETEIFATLSEITGRKERLTNEIAIANIFSWTGIIGVLLYFLIFYRASYLAINHSNNIFSKILGIYISFRWLYAWVEDINSFTLNYFLLWLMIGMCFSTSLRNMNNNEMRYWVLGIFYKRFRILKARKRILSN</sequence>
<feature type="transmembrane region" description="Helical" evidence="1">
    <location>
        <begin position="7"/>
        <end position="29"/>
    </location>
</feature>
<accession>A0A4Q5LVF6</accession>
<feature type="transmembrane region" description="Helical" evidence="1">
    <location>
        <begin position="41"/>
        <end position="57"/>
    </location>
</feature>
<keyword evidence="1" id="KW-0472">Membrane</keyword>
<dbReference type="Proteomes" id="UP000293162">
    <property type="component" value="Unassembled WGS sequence"/>
</dbReference>
<protein>
    <recommendedName>
        <fullName evidence="4">O-antigen ligase domain-containing protein</fullName>
    </recommendedName>
</protein>
<feature type="transmembrane region" description="Helical" evidence="1">
    <location>
        <begin position="134"/>
        <end position="162"/>
    </location>
</feature>
<evidence type="ECO:0000313" key="2">
    <source>
        <dbReference type="EMBL" id="RYU93721.1"/>
    </source>
</evidence>
<evidence type="ECO:0008006" key="4">
    <source>
        <dbReference type="Google" id="ProtNLM"/>
    </source>
</evidence>
<comment type="caution">
    <text evidence="2">The sequence shown here is derived from an EMBL/GenBank/DDBJ whole genome shotgun (WGS) entry which is preliminary data.</text>
</comment>
<proteinExistence type="predicted"/>
<gene>
    <name evidence="2" type="ORF">EWM59_20600</name>
</gene>
<feature type="transmembrane region" description="Helical" evidence="1">
    <location>
        <begin position="195"/>
        <end position="216"/>
    </location>
</feature>
<evidence type="ECO:0000256" key="1">
    <source>
        <dbReference type="SAM" id="Phobius"/>
    </source>
</evidence>
<feature type="transmembrane region" description="Helical" evidence="1">
    <location>
        <begin position="222"/>
        <end position="242"/>
    </location>
</feature>
<dbReference type="EMBL" id="SEWF01000038">
    <property type="protein sequence ID" value="RYU93721.1"/>
    <property type="molecule type" value="Genomic_DNA"/>
</dbReference>
<name>A0A4Q5LVF6_9BACT</name>
<reference evidence="2 3" key="1">
    <citation type="submission" date="2019-02" db="EMBL/GenBank/DDBJ databases">
        <title>Bacterial novel species Emticicia sp. 17J42-9 isolated from soil.</title>
        <authorList>
            <person name="Jung H.-Y."/>
        </authorList>
    </citation>
    <scope>NUCLEOTIDE SEQUENCE [LARGE SCALE GENOMIC DNA]</scope>
    <source>
        <strain evidence="2 3">17J42-9</strain>
    </source>
</reference>
<keyword evidence="1" id="KW-0812">Transmembrane</keyword>
<feature type="transmembrane region" description="Helical" evidence="1">
    <location>
        <begin position="323"/>
        <end position="345"/>
    </location>
</feature>
<keyword evidence="3" id="KW-1185">Reference proteome</keyword>
<dbReference type="RefSeq" id="WP_130023142.1">
    <property type="nucleotide sequence ID" value="NZ_SEWF01000038.1"/>
</dbReference>
<feature type="transmembrane region" description="Helical" evidence="1">
    <location>
        <begin position="168"/>
        <end position="188"/>
    </location>
</feature>
<evidence type="ECO:0000313" key="3">
    <source>
        <dbReference type="Proteomes" id="UP000293162"/>
    </source>
</evidence>
<organism evidence="2 3">
    <name type="scientific">Emticicia agri</name>
    <dbReference type="NCBI Taxonomy" id="2492393"/>
    <lineage>
        <taxon>Bacteria</taxon>
        <taxon>Pseudomonadati</taxon>
        <taxon>Bacteroidota</taxon>
        <taxon>Cytophagia</taxon>
        <taxon>Cytophagales</taxon>
        <taxon>Leadbetterellaceae</taxon>
        <taxon>Emticicia</taxon>
    </lineage>
</organism>